<dbReference type="SUPFAM" id="SSF81333">
    <property type="entry name" value="F1F0 ATP synthase subunit C"/>
    <property type="match status" value="1"/>
</dbReference>
<evidence type="ECO:0000256" key="12">
    <source>
        <dbReference type="ARBA" id="ARBA00023310"/>
    </source>
</evidence>
<dbReference type="GO" id="GO:0045259">
    <property type="term" value="C:proton-transporting ATP synthase complex"/>
    <property type="evidence" value="ECO:0007669"/>
    <property type="project" value="UniProtKB-KW"/>
</dbReference>
<dbReference type="GO" id="GO:0008289">
    <property type="term" value="F:lipid binding"/>
    <property type="evidence" value="ECO:0007669"/>
    <property type="project" value="UniProtKB-KW"/>
</dbReference>
<dbReference type="InterPro" id="IPR000454">
    <property type="entry name" value="ATP_synth_F0_csu"/>
</dbReference>
<evidence type="ECO:0000256" key="11">
    <source>
        <dbReference type="ARBA" id="ARBA00023136"/>
    </source>
</evidence>
<dbReference type="Proteomes" id="UP000886865">
    <property type="component" value="Unassembled WGS sequence"/>
</dbReference>
<comment type="caution">
    <text evidence="16">The sequence shown here is derived from an EMBL/GenBank/DDBJ whole genome shotgun (WGS) entry which is preliminary data.</text>
</comment>
<feature type="transmembrane region" description="Helical" evidence="14">
    <location>
        <begin position="55"/>
        <end position="80"/>
    </location>
</feature>
<evidence type="ECO:0000256" key="14">
    <source>
        <dbReference type="HAMAP-Rule" id="MF_01396"/>
    </source>
</evidence>
<dbReference type="InterPro" id="IPR002379">
    <property type="entry name" value="ATPase_proteolipid_c-like_dom"/>
</dbReference>
<comment type="function">
    <text evidence="14">Key component of the F(0) channel; it plays a direct role in translocation across the membrane. A homomeric c-ring of between 10-14 subunits forms the central stalk rotor element with the F(1) delta and epsilon subunits.</text>
</comment>
<evidence type="ECO:0000259" key="15">
    <source>
        <dbReference type="Pfam" id="PF00137"/>
    </source>
</evidence>
<keyword evidence="3 14" id="KW-0813">Transport</keyword>
<dbReference type="HAMAP" id="MF_01396">
    <property type="entry name" value="ATP_synth_c_bact"/>
    <property type="match status" value="1"/>
</dbReference>
<organism evidence="16 17">
    <name type="scientific">Candidatus Galligastranaerophilus intestinavium</name>
    <dbReference type="NCBI Taxonomy" id="2840836"/>
    <lineage>
        <taxon>Bacteria</taxon>
        <taxon>Candidatus Galligastranaerophilus</taxon>
    </lineage>
</organism>
<evidence type="ECO:0000256" key="5">
    <source>
        <dbReference type="ARBA" id="ARBA00022547"/>
    </source>
</evidence>
<name>A0A9D1JXC5_9BACT</name>
<keyword evidence="5 14" id="KW-0138">CF(0)</keyword>
<sequence length="81" mass="8064">MAVEQLATQVAAFSKLGAGIAIGFGAIGGGIGIGIATKGMLEAMARQPEIAGKAFINFIIGLGLAEATAIYALFIALQLIG</sequence>
<proteinExistence type="inferred from homology"/>
<dbReference type="Gene3D" id="1.20.20.10">
    <property type="entry name" value="F1F0 ATP synthase subunit C"/>
    <property type="match status" value="1"/>
</dbReference>
<keyword evidence="4 14" id="KW-1003">Cell membrane</keyword>
<evidence type="ECO:0000256" key="1">
    <source>
        <dbReference type="ARBA" id="ARBA00004651"/>
    </source>
</evidence>
<evidence type="ECO:0000256" key="4">
    <source>
        <dbReference type="ARBA" id="ARBA00022475"/>
    </source>
</evidence>
<dbReference type="GO" id="GO:0033177">
    <property type="term" value="C:proton-transporting two-sector ATPase complex, proton-transporting domain"/>
    <property type="evidence" value="ECO:0007669"/>
    <property type="project" value="InterPro"/>
</dbReference>
<dbReference type="PRINTS" id="PR00124">
    <property type="entry name" value="ATPASEC"/>
</dbReference>
<evidence type="ECO:0000256" key="3">
    <source>
        <dbReference type="ARBA" id="ARBA00022448"/>
    </source>
</evidence>
<evidence type="ECO:0000313" key="16">
    <source>
        <dbReference type="EMBL" id="HIS73507.1"/>
    </source>
</evidence>
<dbReference type="CDD" id="cd18121">
    <property type="entry name" value="ATP-synt_Fo_c"/>
    <property type="match status" value="1"/>
</dbReference>
<reference evidence="16" key="2">
    <citation type="journal article" date="2021" name="PeerJ">
        <title>Extensive microbial diversity within the chicken gut microbiome revealed by metagenomics and culture.</title>
        <authorList>
            <person name="Gilroy R."/>
            <person name="Ravi A."/>
            <person name="Getino M."/>
            <person name="Pursley I."/>
            <person name="Horton D.L."/>
            <person name="Alikhan N.F."/>
            <person name="Baker D."/>
            <person name="Gharbi K."/>
            <person name="Hall N."/>
            <person name="Watson M."/>
            <person name="Adriaenssens E.M."/>
            <person name="Foster-Nyarko E."/>
            <person name="Jarju S."/>
            <person name="Secka A."/>
            <person name="Antonio M."/>
            <person name="Oren A."/>
            <person name="Chaudhuri R.R."/>
            <person name="La Ragione R."/>
            <person name="Hildebrand F."/>
            <person name="Pallen M.J."/>
        </authorList>
    </citation>
    <scope>NUCLEOTIDE SEQUENCE</scope>
    <source>
        <strain evidence="16">CHK152-2871</strain>
    </source>
</reference>
<feature type="transmembrane region" description="Helical" evidence="14">
    <location>
        <begin position="12"/>
        <end position="35"/>
    </location>
</feature>
<protein>
    <recommendedName>
        <fullName evidence="14">ATP synthase subunit c</fullName>
    </recommendedName>
    <alternativeName>
        <fullName evidence="14">ATP synthase F(0) sector subunit c</fullName>
    </alternativeName>
    <alternativeName>
        <fullName evidence="14">F-type ATPase subunit c</fullName>
        <shortName evidence="14">F-ATPase subunit c</shortName>
    </alternativeName>
    <alternativeName>
        <fullName evidence="14">Lipid-binding protein</fullName>
    </alternativeName>
</protein>
<comment type="subcellular location">
    <subcellularLocation>
        <location evidence="1 14">Cell membrane</location>
        <topology evidence="1 14">Multi-pass membrane protein</topology>
    </subcellularLocation>
</comment>
<comment type="similarity">
    <text evidence="2 14">Belongs to the ATPase C chain family.</text>
</comment>
<keyword evidence="12 14" id="KW-0066">ATP synthesis</keyword>
<keyword evidence="8 14" id="KW-1133">Transmembrane helix</keyword>
<evidence type="ECO:0000256" key="10">
    <source>
        <dbReference type="ARBA" id="ARBA00023121"/>
    </source>
</evidence>
<keyword evidence="10 14" id="KW-0446">Lipid-binding</keyword>
<feature type="site" description="Reversibly protonated during proton transport" evidence="14">
    <location>
        <position position="66"/>
    </location>
</feature>
<keyword evidence="7 14" id="KW-0375">Hydrogen ion transport</keyword>
<dbReference type="InterPro" id="IPR035921">
    <property type="entry name" value="F/V-ATP_Csub_sf"/>
</dbReference>
<dbReference type="AlphaFoldDB" id="A0A9D1JXC5"/>
<feature type="domain" description="V-ATPase proteolipid subunit C-like" evidence="15">
    <location>
        <begin position="16"/>
        <end position="77"/>
    </location>
</feature>
<dbReference type="InterPro" id="IPR038662">
    <property type="entry name" value="ATP_synth_F0_csu_sf"/>
</dbReference>
<gene>
    <name evidence="14 16" type="primary">atpE</name>
    <name evidence="16" type="ORF">IAA86_00640</name>
</gene>
<evidence type="ECO:0000256" key="13">
    <source>
        <dbReference type="ARBA" id="ARBA00025198"/>
    </source>
</evidence>
<comment type="function">
    <text evidence="13 14">F(1)F(0) ATP synthase produces ATP from ADP in the presence of a proton or sodium gradient. F-type ATPases consist of two structural domains, F(1) containing the extramembraneous catalytic core and F(0) containing the membrane proton channel, linked together by a central stalk and a peripheral stalk. During catalysis, ATP synthesis in the catalytic domain of F(1) is coupled via a rotary mechanism of the central stalk subunits to proton translocation.</text>
</comment>
<dbReference type="GO" id="GO:0046933">
    <property type="term" value="F:proton-transporting ATP synthase activity, rotational mechanism"/>
    <property type="evidence" value="ECO:0007669"/>
    <property type="project" value="UniProtKB-UniRule"/>
</dbReference>
<dbReference type="NCBIfam" id="TIGR01260">
    <property type="entry name" value="ATP_synt_c"/>
    <property type="match status" value="1"/>
</dbReference>
<evidence type="ECO:0000256" key="8">
    <source>
        <dbReference type="ARBA" id="ARBA00022989"/>
    </source>
</evidence>
<dbReference type="FunFam" id="1.20.20.10:FF:000002">
    <property type="entry name" value="ATP synthase subunit c"/>
    <property type="match status" value="1"/>
</dbReference>
<evidence type="ECO:0000256" key="6">
    <source>
        <dbReference type="ARBA" id="ARBA00022692"/>
    </source>
</evidence>
<evidence type="ECO:0000313" key="17">
    <source>
        <dbReference type="Proteomes" id="UP000886865"/>
    </source>
</evidence>
<reference evidence="16" key="1">
    <citation type="submission" date="2020-10" db="EMBL/GenBank/DDBJ databases">
        <authorList>
            <person name="Gilroy R."/>
        </authorList>
    </citation>
    <scope>NUCLEOTIDE SEQUENCE</scope>
    <source>
        <strain evidence="16">CHK152-2871</strain>
    </source>
</reference>
<keyword evidence="9 14" id="KW-0406">Ion transport</keyword>
<evidence type="ECO:0000256" key="2">
    <source>
        <dbReference type="ARBA" id="ARBA00006704"/>
    </source>
</evidence>
<keyword evidence="11 14" id="KW-0472">Membrane</keyword>
<accession>A0A9D1JXC5</accession>
<keyword evidence="6 14" id="KW-0812">Transmembrane</keyword>
<evidence type="ECO:0000256" key="9">
    <source>
        <dbReference type="ARBA" id="ARBA00023065"/>
    </source>
</evidence>
<dbReference type="EMBL" id="DVJQ01000006">
    <property type="protein sequence ID" value="HIS73507.1"/>
    <property type="molecule type" value="Genomic_DNA"/>
</dbReference>
<dbReference type="InterPro" id="IPR005953">
    <property type="entry name" value="ATP_synth_csu_bac/chlpt"/>
</dbReference>
<evidence type="ECO:0000256" key="7">
    <source>
        <dbReference type="ARBA" id="ARBA00022781"/>
    </source>
</evidence>
<dbReference type="GO" id="GO:0005886">
    <property type="term" value="C:plasma membrane"/>
    <property type="evidence" value="ECO:0007669"/>
    <property type="project" value="UniProtKB-SubCell"/>
</dbReference>
<dbReference type="Pfam" id="PF00137">
    <property type="entry name" value="ATP-synt_C"/>
    <property type="match status" value="1"/>
</dbReference>